<keyword evidence="2" id="KW-1185">Reference proteome</keyword>
<name>A0ABW4B093_9GAMM</name>
<dbReference type="Proteomes" id="UP001597059">
    <property type="component" value="Unassembled WGS sequence"/>
</dbReference>
<evidence type="ECO:0000313" key="2">
    <source>
        <dbReference type="Proteomes" id="UP001597059"/>
    </source>
</evidence>
<dbReference type="RefSeq" id="WP_377366170.1">
    <property type="nucleotide sequence ID" value="NZ_JBHTMN010000007.1"/>
</dbReference>
<organism evidence="1 2">
    <name type="scientific">Rhodanobacter aciditrophus</name>
    <dbReference type="NCBI Taxonomy" id="1623218"/>
    <lineage>
        <taxon>Bacteria</taxon>
        <taxon>Pseudomonadati</taxon>
        <taxon>Pseudomonadota</taxon>
        <taxon>Gammaproteobacteria</taxon>
        <taxon>Lysobacterales</taxon>
        <taxon>Rhodanobacteraceae</taxon>
        <taxon>Rhodanobacter</taxon>
    </lineage>
</organism>
<proteinExistence type="predicted"/>
<gene>
    <name evidence="1" type="ORF">ACFQ45_06430</name>
</gene>
<dbReference type="EMBL" id="JBHTMN010000007">
    <property type="protein sequence ID" value="MFD1382993.1"/>
    <property type="molecule type" value="Genomic_DNA"/>
</dbReference>
<reference evidence="2" key="1">
    <citation type="journal article" date="2019" name="Int. J. Syst. Evol. Microbiol.">
        <title>The Global Catalogue of Microorganisms (GCM) 10K type strain sequencing project: providing services to taxonomists for standard genome sequencing and annotation.</title>
        <authorList>
            <consortium name="The Broad Institute Genomics Platform"/>
            <consortium name="The Broad Institute Genome Sequencing Center for Infectious Disease"/>
            <person name="Wu L."/>
            <person name="Ma J."/>
        </authorList>
    </citation>
    <scope>NUCLEOTIDE SEQUENCE [LARGE SCALE GENOMIC DNA]</scope>
    <source>
        <strain evidence="2">JCM 30774</strain>
    </source>
</reference>
<protein>
    <submittedName>
        <fullName evidence="1">Uncharacterized protein</fullName>
    </submittedName>
</protein>
<evidence type="ECO:0000313" key="1">
    <source>
        <dbReference type="EMBL" id="MFD1382993.1"/>
    </source>
</evidence>
<accession>A0ABW4B093</accession>
<comment type="caution">
    <text evidence="1">The sequence shown here is derived from an EMBL/GenBank/DDBJ whole genome shotgun (WGS) entry which is preliminary data.</text>
</comment>
<sequence>MATPYAKFFGVTANPAAAGFLAVENSIKAPCYKGVMCHAKMWITNLSTHFLQMTVMWIFEWVIHKTDHFFPISLEIFIKLGGLCILATHYERLSTNRTIVKITYPFVLTSG</sequence>